<organism evidence="1 2">
    <name type="scientific">Tetragenococcus solitarius</name>
    <dbReference type="NCBI Taxonomy" id="71453"/>
    <lineage>
        <taxon>Bacteria</taxon>
        <taxon>Bacillati</taxon>
        <taxon>Bacillota</taxon>
        <taxon>Bacilli</taxon>
        <taxon>Lactobacillales</taxon>
        <taxon>Enterococcaceae</taxon>
        <taxon>Tetragenococcus</taxon>
    </lineage>
</organism>
<sequence>MKEIIKIPINKEDEALIAQAEKILTDLGLDRSTALTVFYSQVVLHKGLPFEIDLTDFKRETDSGNESSK</sequence>
<keyword evidence="2" id="KW-1185">Reference proteome</keyword>
<dbReference type="Proteomes" id="UP001501577">
    <property type="component" value="Unassembled WGS sequence"/>
</dbReference>
<dbReference type="EMBL" id="BAAAXQ010000005">
    <property type="protein sequence ID" value="GAA3009376.1"/>
    <property type="molecule type" value="Genomic_DNA"/>
</dbReference>
<dbReference type="Gene3D" id="1.10.1220.10">
    <property type="entry name" value="Met repressor-like"/>
    <property type="match status" value="1"/>
</dbReference>
<reference evidence="2" key="1">
    <citation type="journal article" date="2019" name="Int. J. Syst. Evol. Microbiol.">
        <title>The Global Catalogue of Microorganisms (GCM) 10K type strain sequencing project: providing services to taxonomists for standard genome sequencing and annotation.</title>
        <authorList>
            <consortium name="The Broad Institute Genomics Platform"/>
            <consortium name="The Broad Institute Genome Sequencing Center for Infectious Disease"/>
            <person name="Wu L."/>
            <person name="Ma J."/>
        </authorList>
    </citation>
    <scope>NUCLEOTIDE SEQUENCE [LARGE SCALE GENOMIC DNA]</scope>
    <source>
        <strain evidence="2">JCM 8736</strain>
    </source>
</reference>
<dbReference type="InterPro" id="IPR013321">
    <property type="entry name" value="Arc_rbn_hlx_hlx"/>
</dbReference>
<evidence type="ECO:0000313" key="1">
    <source>
        <dbReference type="EMBL" id="GAA3009376.1"/>
    </source>
</evidence>
<dbReference type="RefSeq" id="WP_068706816.1">
    <property type="nucleotide sequence ID" value="NZ_BAAAXQ010000005.1"/>
</dbReference>
<dbReference type="InterPro" id="IPR007337">
    <property type="entry name" value="RelB/DinJ"/>
</dbReference>
<proteinExistence type="predicted"/>
<name>A0ABP6KJ41_9ENTE</name>
<accession>A0ABP6KJ41</accession>
<comment type="caution">
    <text evidence="1">The sequence shown here is derived from an EMBL/GenBank/DDBJ whole genome shotgun (WGS) entry which is preliminary data.</text>
</comment>
<protein>
    <recommendedName>
        <fullName evidence="3">Type II toxin-antitoxin system RelB/DinJ family antitoxin</fullName>
    </recommendedName>
</protein>
<dbReference type="Pfam" id="PF04221">
    <property type="entry name" value="RelB"/>
    <property type="match status" value="1"/>
</dbReference>
<gene>
    <name evidence="1" type="ORF">GCM10019998_01900</name>
</gene>
<evidence type="ECO:0008006" key="3">
    <source>
        <dbReference type="Google" id="ProtNLM"/>
    </source>
</evidence>
<evidence type="ECO:0000313" key="2">
    <source>
        <dbReference type="Proteomes" id="UP001501577"/>
    </source>
</evidence>